<reference evidence="3 4" key="1">
    <citation type="submission" date="2018-01" db="EMBL/GenBank/DDBJ databases">
        <title>Harnessing the power of phylogenomics to disentangle the directionality and signatures of interkingdom host jumping in the parasitic fungal genus Tolypocladium.</title>
        <authorList>
            <person name="Quandt C.A."/>
            <person name="Patterson W."/>
            <person name="Spatafora J.W."/>
        </authorList>
    </citation>
    <scope>NUCLEOTIDE SEQUENCE [LARGE SCALE GENOMIC DNA]</scope>
    <source>
        <strain evidence="3 4">NRBC 100945</strain>
    </source>
</reference>
<gene>
    <name evidence="3" type="ORF">TPAR_02069</name>
</gene>
<protein>
    <submittedName>
        <fullName evidence="3">Uncharacterized protein</fullName>
    </submittedName>
</protein>
<accession>A0A2S4L5M2</accession>
<sequence length="110" mass="12207">QAGQRFSITTIFSPPSPTCINHNLNKTQTTNNPRPFQLHQITIMSDCGCSTTGSCNCGPNCTCPNCPLFLFGVVEEGAGTKMRPLSFDEDSSRLVFYRLAVDQLERRVYL</sequence>
<evidence type="ECO:0000313" key="3">
    <source>
        <dbReference type="EMBL" id="POR37743.1"/>
    </source>
</evidence>
<dbReference type="SUPFAM" id="SSF57868">
    <property type="entry name" value="Metallothionein"/>
    <property type="match status" value="1"/>
</dbReference>
<keyword evidence="4" id="KW-1185">Reference proteome</keyword>
<name>A0A2S4L5M2_9HYPO</name>
<evidence type="ECO:0000256" key="1">
    <source>
        <dbReference type="ARBA" id="ARBA00022723"/>
    </source>
</evidence>
<evidence type="ECO:0000256" key="2">
    <source>
        <dbReference type="ARBA" id="ARBA00022851"/>
    </source>
</evidence>
<keyword evidence="2" id="KW-0480">Metal-thiolate cluster</keyword>
<feature type="non-terminal residue" evidence="3">
    <location>
        <position position="1"/>
    </location>
</feature>
<dbReference type="InterPro" id="IPR017854">
    <property type="entry name" value="Metalthion_dom_sf"/>
</dbReference>
<organism evidence="3 4">
    <name type="scientific">Tolypocladium paradoxum</name>
    <dbReference type="NCBI Taxonomy" id="94208"/>
    <lineage>
        <taxon>Eukaryota</taxon>
        <taxon>Fungi</taxon>
        <taxon>Dikarya</taxon>
        <taxon>Ascomycota</taxon>
        <taxon>Pezizomycotina</taxon>
        <taxon>Sordariomycetes</taxon>
        <taxon>Hypocreomycetidae</taxon>
        <taxon>Hypocreales</taxon>
        <taxon>Ophiocordycipitaceae</taxon>
        <taxon>Tolypocladium</taxon>
    </lineage>
</organism>
<keyword evidence="1" id="KW-0479">Metal-binding</keyword>
<evidence type="ECO:0000313" key="4">
    <source>
        <dbReference type="Proteomes" id="UP000237481"/>
    </source>
</evidence>
<dbReference type="AlphaFoldDB" id="A0A2S4L5M2"/>
<dbReference type="EMBL" id="PKSG01000211">
    <property type="protein sequence ID" value="POR37743.1"/>
    <property type="molecule type" value="Genomic_DNA"/>
</dbReference>
<comment type="caution">
    <text evidence="3">The sequence shown here is derived from an EMBL/GenBank/DDBJ whole genome shotgun (WGS) entry which is preliminary data.</text>
</comment>
<dbReference type="GO" id="GO:0046872">
    <property type="term" value="F:metal ion binding"/>
    <property type="evidence" value="ECO:0007669"/>
    <property type="project" value="UniProtKB-KW"/>
</dbReference>
<proteinExistence type="predicted"/>
<dbReference type="Proteomes" id="UP000237481">
    <property type="component" value="Unassembled WGS sequence"/>
</dbReference>